<evidence type="ECO:0000313" key="1">
    <source>
        <dbReference type="EMBL" id="GBF79050.1"/>
    </source>
</evidence>
<name>A0A401ID02_APHSA</name>
<dbReference type="GO" id="GO:0005737">
    <property type="term" value="C:cytoplasm"/>
    <property type="evidence" value="ECO:0007669"/>
    <property type="project" value="TreeGrafter"/>
</dbReference>
<sequence length="215" mass="24278">MGLMLYFLRHGQTAYSQTGGYCGKLENDPGLTPEGQDMAQAFAKSYCTLSWQGVYVSPLRRTIETAKPLCEAVGLQMRLREGLQEIGYGQWEGMHPDDIDKQFHDLYVRWLTEPAWNAPPGGERGIDIARRGSKVLQEIEQTHDNDGNILIVSHKATIRIILCSLLGIDIKHYRDRFLMPVATVSLLEMTHRGPLVHFIGDRSHLSPYLRSLPST</sequence>
<dbReference type="GO" id="GO:0016791">
    <property type="term" value="F:phosphatase activity"/>
    <property type="evidence" value="ECO:0007669"/>
    <property type="project" value="TreeGrafter"/>
</dbReference>
<dbReference type="PANTHER" id="PTHR48100:SF1">
    <property type="entry name" value="HISTIDINE PHOSPHATASE FAMILY PROTEIN-RELATED"/>
    <property type="match status" value="1"/>
</dbReference>
<dbReference type="InterPro" id="IPR013078">
    <property type="entry name" value="His_Pase_superF_clade-1"/>
</dbReference>
<dbReference type="Gene3D" id="3.40.50.1240">
    <property type="entry name" value="Phosphoglycerate mutase-like"/>
    <property type="match status" value="1"/>
</dbReference>
<gene>
    <name evidence="1" type="ORF">AsFPU1_0442</name>
</gene>
<dbReference type="Proteomes" id="UP000287247">
    <property type="component" value="Unassembled WGS sequence"/>
</dbReference>
<dbReference type="SMART" id="SM00855">
    <property type="entry name" value="PGAM"/>
    <property type="match status" value="1"/>
</dbReference>
<proteinExistence type="predicted"/>
<evidence type="ECO:0000313" key="2">
    <source>
        <dbReference type="Proteomes" id="UP000287247"/>
    </source>
</evidence>
<dbReference type="OrthoDB" id="9781415at2"/>
<accession>A0A401ID02</accession>
<dbReference type="InterPro" id="IPR050275">
    <property type="entry name" value="PGM_Phosphatase"/>
</dbReference>
<dbReference type="CDD" id="cd07067">
    <property type="entry name" value="HP_PGM_like"/>
    <property type="match status" value="1"/>
</dbReference>
<dbReference type="Pfam" id="PF00300">
    <property type="entry name" value="His_Phos_1"/>
    <property type="match status" value="1"/>
</dbReference>
<protein>
    <submittedName>
        <fullName evidence="1">Phosphoglycerate mutase</fullName>
    </submittedName>
</protein>
<dbReference type="SUPFAM" id="SSF53254">
    <property type="entry name" value="Phosphoglycerate mutase-like"/>
    <property type="match status" value="1"/>
</dbReference>
<keyword evidence="2" id="KW-1185">Reference proteome</keyword>
<dbReference type="InterPro" id="IPR029033">
    <property type="entry name" value="His_PPase_superfam"/>
</dbReference>
<dbReference type="PANTHER" id="PTHR48100">
    <property type="entry name" value="BROAD-SPECIFICITY PHOSPHATASE YOR283W-RELATED"/>
    <property type="match status" value="1"/>
</dbReference>
<organism evidence="1 2">
    <name type="scientific">Aphanothece sacrum FPU1</name>
    <dbReference type="NCBI Taxonomy" id="1920663"/>
    <lineage>
        <taxon>Bacteria</taxon>
        <taxon>Bacillati</taxon>
        <taxon>Cyanobacteriota</taxon>
        <taxon>Cyanophyceae</taxon>
        <taxon>Oscillatoriophycideae</taxon>
        <taxon>Chroococcales</taxon>
        <taxon>Aphanothecaceae</taxon>
        <taxon>Aphanothece</taxon>
    </lineage>
</organism>
<dbReference type="EMBL" id="BDQK01000001">
    <property type="protein sequence ID" value="GBF79050.1"/>
    <property type="molecule type" value="Genomic_DNA"/>
</dbReference>
<dbReference type="RefSeq" id="WP_125061031.1">
    <property type="nucleotide sequence ID" value="NZ_BDQK01000001.1"/>
</dbReference>
<reference evidence="2" key="1">
    <citation type="submission" date="2017-05" db="EMBL/GenBank/DDBJ databases">
        <title>Physiological properties and genetic analysis related to exopolysaccharide production of fresh-water unicellular cyanobacterium Aphanothece sacrum, Suizenji Nori, that has been cultured as a food source in Japan.</title>
        <authorList>
            <person name="Kanesaki Y."/>
            <person name="Yoshikawa S."/>
            <person name="Ohki K."/>
        </authorList>
    </citation>
    <scope>NUCLEOTIDE SEQUENCE [LARGE SCALE GENOMIC DNA]</scope>
    <source>
        <strain evidence="2">FPU1</strain>
    </source>
</reference>
<dbReference type="AlphaFoldDB" id="A0A401ID02"/>
<dbReference type="PIRSF" id="PIRSF000709">
    <property type="entry name" value="6PFK_2-Ptase"/>
    <property type="match status" value="1"/>
</dbReference>
<comment type="caution">
    <text evidence="1">The sequence shown here is derived from an EMBL/GenBank/DDBJ whole genome shotgun (WGS) entry which is preliminary data.</text>
</comment>